<reference evidence="2" key="1">
    <citation type="submission" date="2016-05" db="EMBL/GenBank/DDBJ databases">
        <authorList>
            <person name="Behera P."/>
            <person name="Vaishampayan P."/>
            <person name="Singh N."/>
            <person name="Raina V."/>
            <person name="Suar M."/>
            <person name="Pattnaik A."/>
            <person name="Rastogi G."/>
        </authorList>
    </citation>
    <scope>NUCLEOTIDE SEQUENCE [LARGE SCALE GENOMIC DNA]</scope>
    <source>
        <strain evidence="2">MP23</strain>
    </source>
</reference>
<protein>
    <recommendedName>
        <fullName evidence="3">Lipoprotein</fullName>
    </recommendedName>
</protein>
<organism evidence="1 2">
    <name type="scientific">Mangrovibacter phragmitis</name>
    <dbReference type="NCBI Taxonomy" id="1691903"/>
    <lineage>
        <taxon>Bacteria</taxon>
        <taxon>Pseudomonadati</taxon>
        <taxon>Pseudomonadota</taxon>
        <taxon>Gammaproteobacteria</taxon>
        <taxon>Enterobacterales</taxon>
        <taxon>Enterobacteriaceae</taxon>
        <taxon>Mangrovibacter</taxon>
    </lineage>
</organism>
<accession>A0A1B7L5N4</accession>
<gene>
    <name evidence="1" type="ORF">A9B99_20605</name>
</gene>
<comment type="caution">
    <text evidence="1">The sequence shown here is derived from an EMBL/GenBank/DDBJ whole genome shotgun (WGS) entry which is preliminary data.</text>
</comment>
<dbReference type="PROSITE" id="PS51257">
    <property type="entry name" value="PROKAR_LIPOPROTEIN"/>
    <property type="match status" value="1"/>
</dbReference>
<proteinExistence type="predicted"/>
<dbReference type="Proteomes" id="UP000078225">
    <property type="component" value="Unassembled WGS sequence"/>
</dbReference>
<dbReference type="EMBL" id="LYRP01000006">
    <property type="protein sequence ID" value="OAT77610.1"/>
    <property type="molecule type" value="Genomic_DNA"/>
</dbReference>
<dbReference type="AlphaFoldDB" id="A0A1B7L5N4"/>
<keyword evidence="2" id="KW-1185">Reference proteome</keyword>
<name>A0A1B7L5N4_9ENTR</name>
<evidence type="ECO:0000313" key="1">
    <source>
        <dbReference type="EMBL" id="OAT77610.1"/>
    </source>
</evidence>
<evidence type="ECO:0000313" key="2">
    <source>
        <dbReference type="Proteomes" id="UP000078225"/>
    </source>
</evidence>
<sequence length="68" mass="7349">MNKTITSVVLVGVVAGCNEKTTGVEPVKFVNMEKLLVDSGLAEQESAHLRLVNEHLKQSAEVAIKSEE</sequence>
<evidence type="ECO:0008006" key="3">
    <source>
        <dbReference type="Google" id="ProtNLM"/>
    </source>
</evidence>